<accession>X0TTP6</accession>
<dbReference type="InterPro" id="IPR002912">
    <property type="entry name" value="ACT_dom"/>
</dbReference>
<feature type="non-terminal residue" evidence="2">
    <location>
        <position position="203"/>
    </location>
</feature>
<reference evidence="2" key="1">
    <citation type="journal article" date="2014" name="Front. Microbiol.">
        <title>High frequency of phylogenetically diverse reductive dehalogenase-homologous genes in deep subseafloor sedimentary metagenomes.</title>
        <authorList>
            <person name="Kawai M."/>
            <person name="Futagami T."/>
            <person name="Toyoda A."/>
            <person name="Takaki Y."/>
            <person name="Nishi S."/>
            <person name="Hori S."/>
            <person name="Arai W."/>
            <person name="Tsubouchi T."/>
            <person name="Morono Y."/>
            <person name="Uchiyama I."/>
            <person name="Ito T."/>
            <person name="Fujiyama A."/>
            <person name="Inagaki F."/>
            <person name="Takami H."/>
        </authorList>
    </citation>
    <scope>NUCLEOTIDE SEQUENCE</scope>
    <source>
        <strain evidence="2">Expedition CK06-06</strain>
    </source>
</reference>
<name>X0TTP6_9ZZZZ</name>
<dbReference type="Pfam" id="PF13740">
    <property type="entry name" value="ACT_6"/>
    <property type="match status" value="2"/>
</dbReference>
<dbReference type="PANTHER" id="PTHR34875">
    <property type="entry name" value="UPF0237 PROTEIN MJ1558"/>
    <property type="match status" value="1"/>
</dbReference>
<evidence type="ECO:0000313" key="2">
    <source>
        <dbReference type="EMBL" id="GAF91542.1"/>
    </source>
</evidence>
<sequence>MGKKHKLVSLSAIGLDSPGLVSKITTKIFEIGGNIIDVEEYCRRDLFSIFLIIDFSASKNSIDEITTTLKTVEDETDLKVSVGIYDEEEIPRLDEKELHIVTILGVDQPGIIANVSIFFHRCNINIQNCRMIARGKFFSMEMVIDTNKMIVEPRLSHKKAIEKMKDELKGLCAKINQSIVIQSENIYQRAKKLIVFDVESTLI</sequence>
<feature type="domain" description="ACT" evidence="1">
    <location>
        <begin position="9"/>
        <end position="83"/>
    </location>
</feature>
<feature type="domain" description="ACT" evidence="1">
    <location>
        <begin position="100"/>
        <end position="182"/>
    </location>
</feature>
<dbReference type="SUPFAM" id="SSF55021">
    <property type="entry name" value="ACT-like"/>
    <property type="match status" value="2"/>
</dbReference>
<comment type="caution">
    <text evidence="2">The sequence shown here is derived from an EMBL/GenBank/DDBJ whole genome shotgun (WGS) entry which is preliminary data.</text>
</comment>
<dbReference type="PANTHER" id="PTHR34875:SF6">
    <property type="entry name" value="UPF0237 PROTEIN MJ1558"/>
    <property type="match status" value="1"/>
</dbReference>
<proteinExistence type="predicted"/>
<dbReference type="Gene3D" id="3.30.70.260">
    <property type="match status" value="2"/>
</dbReference>
<dbReference type="EMBL" id="BARS01018174">
    <property type="protein sequence ID" value="GAF91542.1"/>
    <property type="molecule type" value="Genomic_DNA"/>
</dbReference>
<evidence type="ECO:0000259" key="1">
    <source>
        <dbReference type="PROSITE" id="PS51671"/>
    </source>
</evidence>
<dbReference type="AlphaFoldDB" id="X0TTP6"/>
<protein>
    <recommendedName>
        <fullName evidence="1">ACT domain-containing protein</fullName>
    </recommendedName>
</protein>
<dbReference type="InterPro" id="IPR050990">
    <property type="entry name" value="UPF0237/GcvR_regulator"/>
</dbReference>
<organism evidence="2">
    <name type="scientific">marine sediment metagenome</name>
    <dbReference type="NCBI Taxonomy" id="412755"/>
    <lineage>
        <taxon>unclassified sequences</taxon>
        <taxon>metagenomes</taxon>
        <taxon>ecological metagenomes</taxon>
    </lineage>
</organism>
<dbReference type="PROSITE" id="PS51671">
    <property type="entry name" value="ACT"/>
    <property type="match status" value="2"/>
</dbReference>
<dbReference type="InterPro" id="IPR045865">
    <property type="entry name" value="ACT-like_dom_sf"/>
</dbReference>
<gene>
    <name evidence="2" type="ORF">S01H1_29613</name>
</gene>